<gene>
    <name evidence="1" type="ORF">JOF57_003265</name>
</gene>
<dbReference type="SUPFAM" id="SSF53474">
    <property type="entry name" value="alpha/beta-Hydrolases"/>
    <property type="match status" value="1"/>
</dbReference>
<proteinExistence type="predicted"/>
<dbReference type="GO" id="GO:0016787">
    <property type="term" value="F:hydrolase activity"/>
    <property type="evidence" value="ECO:0007669"/>
    <property type="project" value="UniProtKB-KW"/>
</dbReference>
<dbReference type="EMBL" id="JAGIOP010000002">
    <property type="protein sequence ID" value="MBP2453352.1"/>
    <property type="molecule type" value="Genomic_DNA"/>
</dbReference>
<dbReference type="Gene3D" id="3.40.50.1820">
    <property type="entry name" value="alpha/beta hydrolase"/>
    <property type="match status" value="1"/>
</dbReference>
<keyword evidence="1" id="KW-0378">Hydrolase</keyword>
<dbReference type="Proteomes" id="UP000694460">
    <property type="component" value="Unassembled WGS sequence"/>
</dbReference>
<accession>A0ABS4ZV09</accession>
<evidence type="ECO:0000313" key="1">
    <source>
        <dbReference type="EMBL" id="MBP2453352.1"/>
    </source>
</evidence>
<organism evidence="1 2">
    <name type="scientific">Mycolicibacterium lutetiense</name>
    <dbReference type="NCBI Taxonomy" id="1641992"/>
    <lineage>
        <taxon>Bacteria</taxon>
        <taxon>Bacillati</taxon>
        <taxon>Actinomycetota</taxon>
        <taxon>Actinomycetes</taxon>
        <taxon>Mycobacteriales</taxon>
        <taxon>Mycobacteriaceae</taxon>
        <taxon>Mycolicibacterium</taxon>
    </lineage>
</organism>
<reference evidence="1 2" key="1">
    <citation type="submission" date="2021-03" db="EMBL/GenBank/DDBJ databases">
        <title>Sequencing the genomes of 1000 actinobacteria strains.</title>
        <authorList>
            <person name="Klenk H.-P."/>
        </authorList>
    </citation>
    <scope>NUCLEOTIDE SEQUENCE [LARGE SCALE GENOMIC DNA]</scope>
    <source>
        <strain evidence="1 2">DSM 46713</strain>
    </source>
</reference>
<evidence type="ECO:0000313" key="2">
    <source>
        <dbReference type="Proteomes" id="UP000694460"/>
    </source>
</evidence>
<dbReference type="RefSeq" id="WP_407666577.1">
    <property type="nucleotide sequence ID" value="NZ_JAGIOP010000002.1"/>
</dbReference>
<comment type="caution">
    <text evidence="1">The sequence shown here is derived from an EMBL/GenBank/DDBJ whole genome shotgun (WGS) entry which is preliminary data.</text>
</comment>
<sequence>MTRSLPTATPDSPLHRAVQIVWELGGVLPRSVGALTGSGDWNPLSIDGLRQLGEVALDELVVTGMTLTGPPPQLPRPLSDYERAAGELGGLGIDGAHHSPDPLQIKHIRPRRFGALTFEELTFDHEPTLPASVVADGHAGGATARVRLYRCGDDTRPWLIWVHGAGQGDSMDLLVARVRQLRDLGFNVALPVQPGHGPRRSSWPEYPARDPLANVAGMMRAVSEVRALIGWLEPQASSIAVAGLSLGSAVAALVSHLDARVDAVALYTPILGLNTMIGMHLGRWGSAGQQSARDLQSATVAAMTSVIDPLHTRPHADRRLIVGAWHDQMAMRSSASAMHEQWGGELYWHDGSHVGHLFSGAVQDVTERFLTTVD</sequence>
<keyword evidence="2" id="KW-1185">Reference proteome</keyword>
<dbReference type="InterPro" id="IPR029058">
    <property type="entry name" value="AB_hydrolase_fold"/>
</dbReference>
<name>A0ABS4ZV09_9MYCO</name>
<protein>
    <submittedName>
        <fullName evidence="1">Dienelactone hydrolase</fullName>
    </submittedName>
</protein>